<organism evidence="2 3">
    <name type="scientific">Sulfurimonas marina</name>
    <dbReference type="NCBI Taxonomy" id="2590551"/>
    <lineage>
        <taxon>Bacteria</taxon>
        <taxon>Pseudomonadati</taxon>
        <taxon>Campylobacterota</taxon>
        <taxon>Epsilonproteobacteria</taxon>
        <taxon>Campylobacterales</taxon>
        <taxon>Sulfurimonadaceae</taxon>
        <taxon>Sulfurimonas</taxon>
    </lineage>
</organism>
<proteinExistence type="predicted"/>
<evidence type="ECO:0000256" key="1">
    <source>
        <dbReference type="SAM" id="MobiDB-lite"/>
    </source>
</evidence>
<dbReference type="RefSeq" id="WP_193114274.1">
    <property type="nucleotide sequence ID" value="NZ_CP041165.1"/>
</dbReference>
<evidence type="ECO:0000313" key="3">
    <source>
        <dbReference type="Proteomes" id="UP000593910"/>
    </source>
</evidence>
<dbReference type="EMBL" id="CP041165">
    <property type="protein sequence ID" value="QOP40852.1"/>
    <property type="molecule type" value="Genomic_DNA"/>
</dbReference>
<accession>A0A7M1AWV9</accession>
<feature type="region of interest" description="Disordered" evidence="1">
    <location>
        <begin position="104"/>
        <end position="123"/>
    </location>
</feature>
<gene>
    <name evidence="2" type="ORF">FJR03_03500</name>
</gene>
<reference evidence="2 3" key="1">
    <citation type="submission" date="2019-06" db="EMBL/GenBank/DDBJ databases">
        <title>Sulfurimonas gotlandica sp. nov., a chemoautotrophic and psychrotolerant epsilonproteobacterium isolated from a pelagic redoxcline, and an emended description of the genus Sulfurimonas.</title>
        <authorList>
            <person name="Wang S."/>
            <person name="Jiang L."/>
            <person name="Shao Z."/>
        </authorList>
    </citation>
    <scope>NUCLEOTIDE SEQUENCE [LARGE SCALE GENOMIC DNA]</scope>
    <source>
        <strain evidence="2 3">B2</strain>
    </source>
</reference>
<keyword evidence="3" id="KW-1185">Reference proteome</keyword>
<feature type="compositionally biased region" description="Basic and acidic residues" evidence="1">
    <location>
        <begin position="114"/>
        <end position="123"/>
    </location>
</feature>
<dbReference type="AlphaFoldDB" id="A0A7M1AWV9"/>
<name>A0A7M1AWV9_9BACT</name>
<sequence length="123" mass="14469">MAASKKAIDNANRLRYIRALERFHKSINSYLANSDDLSKEKFVKKVDNGLKLLNRVEEVQLYKGELQDLQTLVKKIIAYKDSDADIEKIKEEITYASNQLDKSKNARRYKKDKHSQSKYKDWE</sequence>
<dbReference type="Proteomes" id="UP000593910">
    <property type="component" value="Chromosome"/>
</dbReference>
<protein>
    <submittedName>
        <fullName evidence="2">Uncharacterized protein</fullName>
    </submittedName>
</protein>
<dbReference type="KEGG" id="smax:FJR03_03500"/>
<evidence type="ECO:0000313" key="2">
    <source>
        <dbReference type="EMBL" id="QOP40852.1"/>
    </source>
</evidence>